<evidence type="ECO:0000259" key="1">
    <source>
        <dbReference type="PROSITE" id="PS51704"/>
    </source>
</evidence>
<sequence>MKLDKSTRAALHPCVAHRGFSGKAPENTMAAFRMALNEPYVCWMELDVHLSRDDVPVVIHDATLNRTTSGRGRVIDFTAEELGNLDAGSWFDRSFANECIPTLESVLRLTAGRCRLNIELKGNDADYDRLARRTIEVLRAFGMENEHVVTSFQPDILRAVRQYSRSLRIGLIIDERPVNLVDRLIALDCSYLSIGFRHIDEKLLKQASKAYIEVMAWTVNSTSDLRRLAARPEAFQLCTNYPDRWLEAIEK</sequence>
<dbReference type="PROSITE" id="PS51704">
    <property type="entry name" value="GP_PDE"/>
    <property type="match status" value="1"/>
</dbReference>
<reference evidence="2 3" key="1">
    <citation type="submission" date="2019-07" db="EMBL/GenBank/DDBJ databases">
        <authorList>
            <person name="Kim J."/>
        </authorList>
    </citation>
    <scope>NUCLEOTIDE SEQUENCE [LARGE SCALE GENOMIC DNA]</scope>
    <source>
        <strain evidence="2 3">G13</strain>
    </source>
</reference>
<proteinExistence type="predicted"/>
<dbReference type="AlphaFoldDB" id="A0A559JKN8"/>
<dbReference type="InterPro" id="IPR030395">
    <property type="entry name" value="GP_PDE_dom"/>
</dbReference>
<dbReference type="Gene3D" id="3.20.20.190">
    <property type="entry name" value="Phosphatidylinositol (PI) phosphodiesterase"/>
    <property type="match status" value="1"/>
</dbReference>
<comment type="caution">
    <text evidence="2">The sequence shown here is derived from an EMBL/GenBank/DDBJ whole genome shotgun (WGS) entry which is preliminary data.</text>
</comment>
<name>A0A559JKN8_9BACL</name>
<gene>
    <name evidence="2" type="ORF">FPZ45_10435</name>
</gene>
<dbReference type="PANTHER" id="PTHR46211">
    <property type="entry name" value="GLYCEROPHOSPHORYL DIESTER PHOSPHODIESTERASE"/>
    <property type="match status" value="1"/>
</dbReference>
<organism evidence="2 3">
    <name type="scientific">Cohnella terricola</name>
    <dbReference type="NCBI Taxonomy" id="1289167"/>
    <lineage>
        <taxon>Bacteria</taxon>
        <taxon>Bacillati</taxon>
        <taxon>Bacillota</taxon>
        <taxon>Bacilli</taxon>
        <taxon>Bacillales</taxon>
        <taxon>Paenibacillaceae</taxon>
        <taxon>Cohnella</taxon>
    </lineage>
</organism>
<accession>A0A559JKN8</accession>
<feature type="domain" description="GP-PDE" evidence="1">
    <location>
        <begin position="12"/>
        <end position="249"/>
    </location>
</feature>
<dbReference type="PANTHER" id="PTHR46211:SF14">
    <property type="entry name" value="GLYCEROPHOSPHODIESTER PHOSPHODIESTERASE"/>
    <property type="match status" value="1"/>
</dbReference>
<evidence type="ECO:0000313" key="2">
    <source>
        <dbReference type="EMBL" id="TVY00442.1"/>
    </source>
</evidence>
<dbReference type="OrthoDB" id="384721at2"/>
<dbReference type="Pfam" id="PF03009">
    <property type="entry name" value="GDPD"/>
    <property type="match status" value="1"/>
</dbReference>
<dbReference type="InterPro" id="IPR017946">
    <property type="entry name" value="PLC-like_Pdiesterase_TIM-brl"/>
</dbReference>
<dbReference type="SUPFAM" id="SSF51695">
    <property type="entry name" value="PLC-like phosphodiesterases"/>
    <property type="match status" value="1"/>
</dbReference>
<keyword evidence="3" id="KW-1185">Reference proteome</keyword>
<dbReference type="EMBL" id="VNJJ01000005">
    <property type="protein sequence ID" value="TVY00442.1"/>
    <property type="molecule type" value="Genomic_DNA"/>
</dbReference>
<dbReference type="GO" id="GO:0008081">
    <property type="term" value="F:phosphoric diester hydrolase activity"/>
    <property type="evidence" value="ECO:0007669"/>
    <property type="project" value="InterPro"/>
</dbReference>
<evidence type="ECO:0000313" key="3">
    <source>
        <dbReference type="Proteomes" id="UP000316330"/>
    </source>
</evidence>
<dbReference type="Proteomes" id="UP000316330">
    <property type="component" value="Unassembled WGS sequence"/>
</dbReference>
<dbReference type="GO" id="GO:0006629">
    <property type="term" value="P:lipid metabolic process"/>
    <property type="evidence" value="ECO:0007669"/>
    <property type="project" value="InterPro"/>
</dbReference>
<protein>
    <submittedName>
        <fullName evidence="2">Glycerophosphodiester phosphodiesterase</fullName>
    </submittedName>
</protein>